<organism evidence="2 3">
    <name type="scientific">Gregarina niphandrodes</name>
    <name type="common">Septate eugregarine</name>
    <dbReference type="NCBI Taxonomy" id="110365"/>
    <lineage>
        <taxon>Eukaryota</taxon>
        <taxon>Sar</taxon>
        <taxon>Alveolata</taxon>
        <taxon>Apicomplexa</taxon>
        <taxon>Conoidasida</taxon>
        <taxon>Gregarinasina</taxon>
        <taxon>Eugregarinorida</taxon>
        <taxon>Gregarinidae</taxon>
        <taxon>Gregarina</taxon>
    </lineage>
</organism>
<protein>
    <submittedName>
        <fullName evidence="2">Uncharacterized protein</fullName>
    </submittedName>
</protein>
<dbReference type="EMBL" id="AFNH02000996">
    <property type="protein sequence ID" value="EZG46255.1"/>
    <property type="molecule type" value="Genomic_DNA"/>
</dbReference>
<dbReference type="GeneID" id="22914747"/>
<sequence length="530" mass="59111">MAGGISSKYLVRCAAGSQTNPTGGILICDTQGVAKMVLPGPVISRVQRTGKPNVLEILVEKTGGDASTDRQLIELMFDNEPQCFQFSKIITTVIGLKVKRQVAGSGSEGKRQLKKPIDLDVYSLKDTLILEGSCQTDTVLTAKYVESKEADAQLREKKQLYPFIRINWFLSKAPGVVATMPVEGSEGTGKLYDKQFSVANVLEFNVLSRMAGHYIFVEAYIYSESKNLKVAMKGPVLPSADLSKRLLKIIVGGQSSMSIGMVVDDLIGYYGNMTRKKDYRKLTTILRPTTGNMIDCRLLLSYKGLSIIPDIELFKGLELPGLYTEINFTWGECYFSLPHVCDEETGNIFQEENVKDAYYLKLEFYSSDGESWFQIPIRFLNVMQRDIAWHYAMLMSNTESSTMRKDRALYERDMTIGNVANVQGAFKHLWKHFDYETFTNSIAIPQIFSATKPVPVSGPDRGTAVSGDTAGGKRASILSKKKDTAIATTRKDKEQQKAREEAAKTSYYEYEATGEAPPDVAYQEWESDSE</sequence>
<comment type="caution">
    <text evidence="2">The sequence shown here is derived from an EMBL/GenBank/DDBJ whole genome shotgun (WGS) entry which is preliminary data.</text>
</comment>
<name>A0A023B105_GRENI</name>
<evidence type="ECO:0000313" key="3">
    <source>
        <dbReference type="Proteomes" id="UP000019763"/>
    </source>
</evidence>
<dbReference type="AlphaFoldDB" id="A0A023B105"/>
<gene>
    <name evidence="2" type="ORF">GNI_134290</name>
</gene>
<keyword evidence="3" id="KW-1185">Reference proteome</keyword>
<dbReference type="Proteomes" id="UP000019763">
    <property type="component" value="Unassembled WGS sequence"/>
</dbReference>
<feature type="compositionally biased region" description="Basic and acidic residues" evidence="1">
    <location>
        <begin position="480"/>
        <end position="503"/>
    </location>
</feature>
<dbReference type="RefSeq" id="XP_011132325.1">
    <property type="nucleotide sequence ID" value="XM_011134023.1"/>
</dbReference>
<feature type="region of interest" description="Disordered" evidence="1">
    <location>
        <begin position="453"/>
        <end position="530"/>
    </location>
</feature>
<dbReference type="VEuPathDB" id="CryptoDB:GNI_134290"/>
<accession>A0A023B105</accession>
<evidence type="ECO:0000313" key="2">
    <source>
        <dbReference type="EMBL" id="EZG46255.1"/>
    </source>
</evidence>
<reference evidence="2" key="1">
    <citation type="submission" date="2013-12" db="EMBL/GenBank/DDBJ databases">
        <authorList>
            <person name="Omoto C.K."/>
            <person name="Sibley D."/>
            <person name="Venepally P."/>
            <person name="Hadjithomas M."/>
            <person name="Karamycheva S."/>
            <person name="Brunk B."/>
            <person name="Roos D."/>
            <person name="Caler E."/>
            <person name="Lorenzi H."/>
        </authorList>
    </citation>
    <scope>NUCLEOTIDE SEQUENCE</scope>
</reference>
<evidence type="ECO:0000256" key="1">
    <source>
        <dbReference type="SAM" id="MobiDB-lite"/>
    </source>
</evidence>
<proteinExistence type="predicted"/>